<proteinExistence type="predicted"/>
<dbReference type="InParanoid" id="A0A2V0PQY3"/>
<feature type="compositionally biased region" description="Low complexity" evidence="1">
    <location>
        <begin position="85"/>
        <end position="97"/>
    </location>
</feature>
<keyword evidence="2" id="KW-1133">Transmembrane helix</keyword>
<evidence type="ECO:0000256" key="1">
    <source>
        <dbReference type="SAM" id="MobiDB-lite"/>
    </source>
</evidence>
<feature type="compositionally biased region" description="Pro residues" evidence="1">
    <location>
        <begin position="21"/>
        <end position="35"/>
    </location>
</feature>
<dbReference type="InterPro" id="IPR021855">
    <property type="entry name" value="PAM68-like"/>
</dbReference>
<dbReference type="STRING" id="307507.A0A2V0PQY3"/>
<keyword evidence="4" id="KW-1185">Reference proteome</keyword>
<dbReference type="OrthoDB" id="5862at2759"/>
<dbReference type="AlphaFoldDB" id="A0A2V0PQY3"/>
<evidence type="ECO:0000256" key="2">
    <source>
        <dbReference type="SAM" id="Phobius"/>
    </source>
</evidence>
<feature type="transmembrane region" description="Helical" evidence="2">
    <location>
        <begin position="172"/>
        <end position="194"/>
    </location>
</feature>
<dbReference type="PANTHER" id="PTHR34575:SF1">
    <property type="entry name" value="PROTEIN PAM68, CHLOROPLASTIC"/>
    <property type="match status" value="1"/>
</dbReference>
<evidence type="ECO:0000313" key="3">
    <source>
        <dbReference type="EMBL" id="GBF99645.1"/>
    </source>
</evidence>
<dbReference type="Pfam" id="PF11947">
    <property type="entry name" value="DUF3464"/>
    <property type="match status" value="1"/>
</dbReference>
<feature type="region of interest" description="Disordered" evidence="1">
    <location>
        <begin position="1"/>
        <end position="97"/>
    </location>
</feature>
<dbReference type="Proteomes" id="UP000247498">
    <property type="component" value="Unassembled WGS sequence"/>
</dbReference>
<keyword evidence="2" id="KW-0472">Membrane</keyword>
<accession>A0A2V0PQY3</accession>
<feature type="transmembrane region" description="Helical" evidence="2">
    <location>
        <begin position="140"/>
        <end position="160"/>
    </location>
</feature>
<keyword evidence="2" id="KW-0812">Transmembrane</keyword>
<comment type="caution">
    <text evidence="3">The sequence shown here is derived from an EMBL/GenBank/DDBJ whole genome shotgun (WGS) entry which is preliminary data.</text>
</comment>
<dbReference type="EMBL" id="BDRX01000166">
    <property type="protein sequence ID" value="GBF99645.1"/>
    <property type="molecule type" value="Genomic_DNA"/>
</dbReference>
<evidence type="ECO:0000313" key="4">
    <source>
        <dbReference type="Proteomes" id="UP000247498"/>
    </source>
</evidence>
<sequence length="229" mass="23766">MQSAMRACPQMQQQRCAAAPAPAPRPAAAPLPLPRRAPRPAAAKRKGFADEAQAAGLRVNSRGKVSSRPGPLSRKQQQQMPQQPEAPASEAASTSAPAAAAAPRAAAAAAAAPAAAPAGEAYSVPSSTPQVVVDRMARRVAACAIAPVVGGVVALGAFWYLKVIAKLEYPLWFAYLGSTLMFGGGLLGITYGILSTSWDPRREGSFWGWTEARANVGLLMERGKQPGGR</sequence>
<dbReference type="PANTHER" id="PTHR34575">
    <property type="entry name" value="PROTEIN PAM68, CHLOROPLASTIC"/>
    <property type="match status" value="1"/>
</dbReference>
<organism evidence="3 4">
    <name type="scientific">Raphidocelis subcapitata</name>
    <dbReference type="NCBI Taxonomy" id="307507"/>
    <lineage>
        <taxon>Eukaryota</taxon>
        <taxon>Viridiplantae</taxon>
        <taxon>Chlorophyta</taxon>
        <taxon>core chlorophytes</taxon>
        <taxon>Chlorophyceae</taxon>
        <taxon>CS clade</taxon>
        <taxon>Sphaeropleales</taxon>
        <taxon>Selenastraceae</taxon>
        <taxon>Raphidocelis</taxon>
    </lineage>
</organism>
<gene>
    <name evidence="3" type="ORF">Rsub_12582</name>
</gene>
<feature type="compositionally biased region" description="Low complexity" evidence="1">
    <location>
        <begin position="1"/>
        <end position="20"/>
    </location>
</feature>
<protein>
    <submittedName>
        <fullName evidence="3">Uncharacterized protein</fullName>
    </submittedName>
</protein>
<name>A0A2V0PQY3_9CHLO</name>
<feature type="compositionally biased region" description="Basic residues" evidence="1">
    <location>
        <begin position="36"/>
        <end position="46"/>
    </location>
</feature>
<reference evidence="3 4" key="1">
    <citation type="journal article" date="2018" name="Sci. Rep.">
        <title>Raphidocelis subcapitata (=Pseudokirchneriella subcapitata) provides an insight into genome evolution and environmental adaptations in the Sphaeropleales.</title>
        <authorList>
            <person name="Suzuki S."/>
            <person name="Yamaguchi H."/>
            <person name="Nakajima N."/>
            <person name="Kawachi M."/>
        </authorList>
    </citation>
    <scope>NUCLEOTIDE SEQUENCE [LARGE SCALE GENOMIC DNA]</scope>
    <source>
        <strain evidence="3 4">NIES-35</strain>
    </source>
</reference>